<feature type="region of interest" description="Disordered" evidence="1">
    <location>
        <begin position="45"/>
        <end position="84"/>
    </location>
</feature>
<organism evidence="2 3">
    <name type="scientific">Fimbriiglobus ruber</name>
    <dbReference type="NCBI Taxonomy" id="1908690"/>
    <lineage>
        <taxon>Bacteria</taxon>
        <taxon>Pseudomonadati</taxon>
        <taxon>Planctomycetota</taxon>
        <taxon>Planctomycetia</taxon>
        <taxon>Gemmatales</taxon>
        <taxon>Gemmataceae</taxon>
        <taxon>Fimbriiglobus</taxon>
    </lineage>
</organism>
<keyword evidence="3" id="KW-1185">Reference proteome</keyword>
<dbReference type="Proteomes" id="UP000214646">
    <property type="component" value="Unassembled WGS sequence"/>
</dbReference>
<reference evidence="3" key="1">
    <citation type="submission" date="2017-06" db="EMBL/GenBank/DDBJ databases">
        <title>Genome analysis of Fimbriiglobus ruber SP5, the first member of the order Planctomycetales with confirmed chitinolytic capability.</title>
        <authorList>
            <person name="Ravin N.V."/>
            <person name="Rakitin A.L."/>
            <person name="Ivanova A.A."/>
            <person name="Beletsky A.V."/>
            <person name="Kulichevskaya I.S."/>
            <person name="Mardanov A.V."/>
            <person name="Dedysh S.N."/>
        </authorList>
    </citation>
    <scope>NUCLEOTIDE SEQUENCE [LARGE SCALE GENOMIC DNA]</scope>
    <source>
        <strain evidence="3">SP5</strain>
    </source>
</reference>
<feature type="compositionally biased region" description="Basic residues" evidence="1">
    <location>
        <begin position="61"/>
        <end position="70"/>
    </location>
</feature>
<comment type="caution">
    <text evidence="2">The sequence shown here is derived from an EMBL/GenBank/DDBJ whole genome shotgun (WGS) entry which is preliminary data.</text>
</comment>
<evidence type="ECO:0000256" key="1">
    <source>
        <dbReference type="SAM" id="MobiDB-lite"/>
    </source>
</evidence>
<sequence length="84" mass="9564">MCFSRCQRSCSETYGNGRPAARLRRERWGIEGDRRECGEIAGRSVDVGDVRPGPTPGERHLRPKCRRSHQRSGAFVTTRISSFR</sequence>
<gene>
    <name evidence="2" type="ORF">FRUB_01714</name>
</gene>
<proteinExistence type="predicted"/>
<evidence type="ECO:0000313" key="3">
    <source>
        <dbReference type="Proteomes" id="UP000214646"/>
    </source>
</evidence>
<dbReference type="AlphaFoldDB" id="A0A225DWF8"/>
<evidence type="ECO:0000313" key="2">
    <source>
        <dbReference type="EMBL" id="OWK45383.1"/>
    </source>
</evidence>
<protein>
    <submittedName>
        <fullName evidence="2">Uncharacterized protein</fullName>
    </submittedName>
</protein>
<dbReference type="EMBL" id="NIDE01000002">
    <property type="protein sequence ID" value="OWK45383.1"/>
    <property type="molecule type" value="Genomic_DNA"/>
</dbReference>
<accession>A0A225DWF8</accession>
<name>A0A225DWF8_9BACT</name>